<sequence>MILVDTCGWIEWLTDGALADRFAPYMKDPSELLVPTTVQYELYRWVKRESDETTAHDTIALAESSLIVPLSTEIALMAADLALLHKLAFADAVIYASARKHQVDLVTADNHFEGLPGVTYFQK</sequence>
<evidence type="ECO:0000259" key="1">
    <source>
        <dbReference type="Pfam" id="PF01850"/>
    </source>
</evidence>
<reference evidence="2 3" key="1">
    <citation type="submission" date="2019-03" db="EMBL/GenBank/DDBJ databases">
        <title>Genomic Encyclopedia of Type Strains, Phase IV (KMG-IV): sequencing the most valuable type-strain genomes for metagenomic binning, comparative biology and taxonomic classification.</title>
        <authorList>
            <person name="Goeker M."/>
        </authorList>
    </citation>
    <scope>NUCLEOTIDE SEQUENCE [LARGE SCALE GENOMIC DNA]</scope>
    <source>
        <strain evidence="2 3">DSM 13587</strain>
    </source>
</reference>
<dbReference type="RefSeq" id="WP_132976382.1">
    <property type="nucleotide sequence ID" value="NZ_SMAO01000003.1"/>
</dbReference>
<dbReference type="CDD" id="cd18686">
    <property type="entry name" value="PIN_VapC-like"/>
    <property type="match status" value="1"/>
</dbReference>
<dbReference type="SUPFAM" id="SSF88723">
    <property type="entry name" value="PIN domain-like"/>
    <property type="match status" value="1"/>
</dbReference>
<name>A0A4R3MZS0_9GAMM</name>
<protein>
    <submittedName>
        <fullName evidence="2">PIN domain-containing protein</fullName>
    </submittedName>
</protein>
<evidence type="ECO:0000313" key="2">
    <source>
        <dbReference type="EMBL" id="TCT21965.1"/>
    </source>
</evidence>
<accession>A0A4R3MZS0</accession>
<feature type="domain" description="PIN" evidence="1">
    <location>
        <begin position="2"/>
        <end position="114"/>
    </location>
</feature>
<evidence type="ECO:0000313" key="3">
    <source>
        <dbReference type="Proteomes" id="UP000295717"/>
    </source>
</evidence>
<comment type="caution">
    <text evidence="2">The sequence shown here is derived from an EMBL/GenBank/DDBJ whole genome shotgun (WGS) entry which is preliminary data.</text>
</comment>
<dbReference type="Pfam" id="PF01850">
    <property type="entry name" value="PIN"/>
    <property type="match status" value="1"/>
</dbReference>
<proteinExistence type="predicted"/>
<dbReference type="InterPro" id="IPR002716">
    <property type="entry name" value="PIN_dom"/>
</dbReference>
<organism evidence="2 3">
    <name type="scientific">Thiobaca trueperi</name>
    <dbReference type="NCBI Taxonomy" id="127458"/>
    <lineage>
        <taxon>Bacteria</taxon>
        <taxon>Pseudomonadati</taxon>
        <taxon>Pseudomonadota</taxon>
        <taxon>Gammaproteobacteria</taxon>
        <taxon>Chromatiales</taxon>
        <taxon>Chromatiaceae</taxon>
        <taxon>Thiobaca</taxon>
    </lineage>
</organism>
<dbReference type="AlphaFoldDB" id="A0A4R3MZS0"/>
<gene>
    <name evidence="2" type="ORF">EDC35_10363</name>
</gene>
<dbReference type="Proteomes" id="UP000295717">
    <property type="component" value="Unassembled WGS sequence"/>
</dbReference>
<dbReference type="InterPro" id="IPR029060">
    <property type="entry name" value="PIN-like_dom_sf"/>
</dbReference>
<dbReference type="OrthoDB" id="199285at2"/>
<dbReference type="Gene3D" id="3.40.50.1010">
    <property type="entry name" value="5'-nuclease"/>
    <property type="match status" value="1"/>
</dbReference>
<keyword evidence="3" id="KW-1185">Reference proteome</keyword>
<dbReference type="EMBL" id="SMAO01000003">
    <property type="protein sequence ID" value="TCT21965.1"/>
    <property type="molecule type" value="Genomic_DNA"/>
</dbReference>